<keyword evidence="14" id="KW-0376">Hydrogen peroxide</keyword>
<keyword evidence="10 16" id="KW-0106">Calcium</keyword>
<evidence type="ECO:0000256" key="1">
    <source>
        <dbReference type="ARBA" id="ARBA00000189"/>
    </source>
</evidence>
<feature type="binding site" evidence="16">
    <location>
        <position position="68"/>
    </location>
    <ligand>
        <name>Ca(2+)</name>
        <dbReference type="ChEBI" id="CHEBI:29108"/>
        <label>1</label>
    </ligand>
</feature>
<dbReference type="InterPro" id="IPR010255">
    <property type="entry name" value="Haem_peroxidase_sf"/>
</dbReference>
<keyword evidence="9 21" id="KW-0732">Signal</keyword>
<dbReference type="Gene3D" id="1.10.520.10">
    <property type="match status" value="1"/>
</dbReference>
<feature type="disulfide bond" evidence="18">
    <location>
        <begin position="69"/>
        <end position="74"/>
    </location>
</feature>
<organism evidence="23 24">
    <name type="scientific">Morus notabilis</name>
    <dbReference type="NCBI Taxonomy" id="981085"/>
    <lineage>
        <taxon>Eukaryota</taxon>
        <taxon>Viridiplantae</taxon>
        <taxon>Streptophyta</taxon>
        <taxon>Embryophyta</taxon>
        <taxon>Tracheophyta</taxon>
        <taxon>Spermatophyta</taxon>
        <taxon>Magnoliopsida</taxon>
        <taxon>eudicotyledons</taxon>
        <taxon>Gunneridae</taxon>
        <taxon>Pentapetalae</taxon>
        <taxon>rosids</taxon>
        <taxon>fabids</taxon>
        <taxon>Rosales</taxon>
        <taxon>Moraceae</taxon>
        <taxon>Moreae</taxon>
        <taxon>Morus</taxon>
    </lineage>
</organism>
<dbReference type="EMBL" id="KE343368">
    <property type="protein sequence ID" value="EXB25871.1"/>
    <property type="molecule type" value="Genomic_DNA"/>
</dbReference>
<evidence type="ECO:0000256" key="7">
    <source>
        <dbReference type="ARBA" id="ARBA00022617"/>
    </source>
</evidence>
<feature type="site" description="Transition state stabilizer" evidence="17">
    <location>
        <position position="63"/>
    </location>
</feature>
<evidence type="ECO:0000256" key="3">
    <source>
        <dbReference type="ARBA" id="ARBA00002322"/>
    </source>
</evidence>
<evidence type="ECO:0000256" key="14">
    <source>
        <dbReference type="ARBA" id="ARBA00023324"/>
    </source>
</evidence>
<evidence type="ECO:0000256" key="15">
    <source>
        <dbReference type="PIRSR" id="PIRSR600823-1"/>
    </source>
</evidence>
<proteinExistence type="inferred from homology"/>
<protein>
    <recommendedName>
        <fullName evidence="4">peroxidase</fullName>
        <ecNumber evidence="4">1.11.1.7</ecNumber>
    </recommendedName>
</protein>
<evidence type="ECO:0000256" key="12">
    <source>
        <dbReference type="ARBA" id="ARBA00023004"/>
    </source>
</evidence>
<comment type="cofactor">
    <cofactor evidence="2">
        <name>heme b</name>
        <dbReference type="ChEBI" id="CHEBI:60344"/>
    </cofactor>
</comment>
<evidence type="ECO:0000256" key="16">
    <source>
        <dbReference type="PIRSR" id="PIRSR600823-3"/>
    </source>
</evidence>
<evidence type="ECO:0000256" key="6">
    <source>
        <dbReference type="ARBA" id="ARBA00022559"/>
    </source>
</evidence>
<name>W9QLU8_9ROSA</name>
<evidence type="ECO:0000256" key="4">
    <source>
        <dbReference type="ARBA" id="ARBA00012313"/>
    </source>
</evidence>
<feature type="compositionally biased region" description="Basic and acidic residues" evidence="20">
    <location>
        <begin position="179"/>
        <end position="190"/>
    </location>
</feature>
<dbReference type="GO" id="GO:0020037">
    <property type="term" value="F:heme binding"/>
    <property type="evidence" value="ECO:0007669"/>
    <property type="project" value="InterPro"/>
</dbReference>
<dbReference type="PRINTS" id="PR00458">
    <property type="entry name" value="PEROXIDASE"/>
</dbReference>
<keyword evidence="7" id="KW-0349">Heme</keyword>
<dbReference type="AlphaFoldDB" id="W9QLU8"/>
<evidence type="ECO:0000256" key="10">
    <source>
        <dbReference type="ARBA" id="ARBA00022837"/>
    </source>
</evidence>
<evidence type="ECO:0000256" key="9">
    <source>
        <dbReference type="ARBA" id="ARBA00022729"/>
    </source>
</evidence>
<dbReference type="PANTHER" id="PTHR31388">
    <property type="entry name" value="PEROXIDASE 72-RELATED"/>
    <property type="match status" value="1"/>
</dbReference>
<dbReference type="STRING" id="981085.W9QLU8"/>
<keyword evidence="18" id="KW-1015">Disulfide bond</keyword>
<dbReference type="PRINTS" id="PR00461">
    <property type="entry name" value="PLPEROXIDASE"/>
</dbReference>
<dbReference type="eggNOG" id="ENOG502QWJY">
    <property type="taxonomic scope" value="Eukaryota"/>
</dbReference>
<dbReference type="GO" id="GO:0006979">
    <property type="term" value="P:response to oxidative stress"/>
    <property type="evidence" value="ECO:0007669"/>
    <property type="project" value="InterPro"/>
</dbReference>
<dbReference type="GO" id="GO:0046872">
    <property type="term" value="F:metal ion binding"/>
    <property type="evidence" value="ECO:0007669"/>
    <property type="project" value="UniProtKB-KW"/>
</dbReference>
<feature type="binding site" evidence="16">
    <location>
        <position position="75"/>
    </location>
    <ligand>
        <name>Ca(2+)</name>
        <dbReference type="ChEBI" id="CHEBI:29108"/>
        <label>1</label>
    </ligand>
</feature>
<feature type="binding site" evidence="16">
    <location>
        <position position="89"/>
    </location>
    <ligand>
        <name>Ca(2+)</name>
        <dbReference type="ChEBI" id="CHEBI:29108"/>
        <label>1</label>
    </ligand>
</feature>
<gene>
    <name evidence="23" type="ORF">L484_012297</name>
</gene>
<feature type="domain" description="Plant heme peroxidase family profile" evidence="22">
    <location>
        <begin position="26"/>
        <end position="190"/>
    </location>
</feature>
<evidence type="ECO:0000256" key="11">
    <source>
        <dbReference type="ARBA" id="ARBA00023002"/>
    </source>
</evidence>
<keyword evidence="13" id="KW-0325">Glycoprotein</keyword>
<feature type="active site" description="Proton acceptor" evidence="15">
    <location>
        <position position="67"/>
    </location>
</feature>
<evidence type="ECO:0000256" key="21">
    <source>
        <dbReference type="SAM" id="SignalP"/>
    </source>
</evidence>
<feature type="binding site" evidence="16">
    <location>
        <position position="73"/>
    </location>
    <ligand>
        <name>Ca(2+)</name>
        <dbReference type="ChEBI" id="CHEBI:29108"/>
        <label>1</label>
    </ligand>
</feature>
<keyword evidence="12" id="KW-0408">Iron</keyword>
<evidence type="ECO:0000313" key="23">
    <source>
        <dbReference type="EMBL" id="EXB25871.1"/>
    </source>
</evidence>
<evidence type="ECO:0000256" key="5">
    <source>
        <dbReference type="ARBA" id="ARBA00022525"/>
    </source>
</evidence>
<feature type="region of interest" description="Disordered" evidence="20">
    <location>
        <begin position="160"/>
        <end position="190"/>
    </location>
</feature>
<evidence type="ECO:0000313" key="24">
    <source>
        <dbReference type="Proteomes" id="UP000030645"/>
    </source>
</evidence>
<keyword evidence="6 23" id="KW-0575">Peroxidase</keyword>
<feature type="disulfide bond" evidence="18">
    <location>
        <begin position="36"/>
        <end position="116"/>
    </location>
</feature>
<dbReference type="InterPro" id="IPR002016">
    <property type="entry name" value="Haem_peroxidase"/>
</dbReference>
<dbReference type="Pfam" id="PF00141">
    <property type="entry name" value="peroxidase"/>
    <property type="match status" value="1"/>
</dbReference>
<comment type="function">
    <text evidence="3">Removal of H(2)O(2), oxidation of toxic reductants, biosynthesis and degradation of lignin, suberization, auxin catabolism, response to environmental stresses such as wounding, pathogen attack and oxidative stress. These functions might be dependent on each isozyme/isoform in each plant tissue.</text>
</comment>
<feature type="signal peptide" evidence="21">
    <location>
        <begin position="1"/>
        <end position="19"/>
    </location>
</feature>
<comment type="similarity">
    <text evidence="19">Belongs to the peroxidase family.</text>
</comment>
<dbReference type="PROSITE" id="PS00436">
    <property type="entry name" value="PEROXIDASE_2"/>
    <property type="match status" value="1"/>
</dbReference>
<reference evidence="24" key="1">
    <citation type="submission" date="2013-01" db="EMBL/GenBank/DDBJ databases">
        <title>Draft Genome Sequence of a Mulberry Tree, Morus notabilis C.K. Schneid.</title>
        <authorList>
            <person name="He N."/>
            <person name="Zhao S."/>
        </authorList>
    </citation>
    <scope>NUCLEOTIDE SEQUENCE</scope>
</reference>
<evidence type="ECO:0000256" key="17">
    <source>
        <dbReference type="PIRSR" id="PIRSR600823-4"/>
    </source>
</evidence>
<accession>W9QLU8</accession>
<evidence type="ECO:0000256" key="19">
    <source>
        <dbReference type="RuleBase" id="RU004241"/>
    </source>
</evidence>
<evidence type="ECO:0000256" key="20">
    <source>
        <dbReference type="SAM" id="MobiDB-lite"/>
    </source>
</evidence>
<feature type="chain" id="PRO_5004930766" description="peroxidase" evidence="21">
    <location>
        <begin position="20"/>
        <end position="190"/>
    </location>
</feature>
<evidence type="ECO:0000256" key="18">
    <source>
        <dbReference type="PIRSR" id="PIRSR600823-5"/>
    </source>
</evidence>
<evidence type="ECO:0000256" key="2">
    <source>
        <dbReference type="ARBA" id="ARBA00001970"/>
    </source>
</evidence>
<keyword evidence="11" id="KW-0560">Oxidoreductase</keyword>
<dbReference type="PANTHER" id="PTHR31388:SF264">
    <property type="entry name" value="PEROXIDASE 59"/>
    <property type="match status" value="1"/>
</dbReference>
<dbReference type="EC" id="1.11.1.7" evidence="4"/>
<dbReference type="PROSITE" id="PS50873">
    <property type="entry name" value="PEROXIDASE_4"/>
    <property type="match status" value="1"/>
</dbReference>
<dbReference type="Proteomes" id="UP000030645">
    <property type="component" value="Unassembled WGS sequence"/>
</dbReference>
<comment type="catalytic activity">
    <reaction evidence="1">
        <text>2 a phenolic donor + H2O2 = 2 a phenolic radical donor + 2 H2O</text>
        <dbReference type="Rhea" id="RHEA:56136"/>
        <dbReference type="ChEBI" id="CHEBI:15377"/>
        <dbReference type="ChEBI" id="CHEBI:16240"/>
        <dbReference type="ChEBI" id="CHEBI:139520"/>
        <dbReference type="ChEBI" id="CHEBI:139521"/>
        <dbReference type="EC" id="1.11.1.7"/>
    </reaction>
</comment>
<dbReference type="SUPFAM" id="SSF48113">
    <property type="entry name" value="Heme-dependent peroxidases"/>
    <property type="match status" value="1"/>
</dbReference>
<evidence type="ECO:0000256" key="13">
    <source>
        <dbReference type="ARBA" id="ARBA00023180"/>
    </source>
</evidence>
<keyword evidence="24" id="KW-1185">Reference proteome</keyword>
<keyword evidence="5" id="KW-0964">Secreted</keyword>
<evidence type="ECO:0000256" key="8">
    <source>
        <dbReference type="ARBA" id="ARBA00022723"/>
    </source>
</evidence>
<dbReference type="InterPro" id="IPR000823">
    <property type="entry name" value="Peroxidase_pln"/>
</dbReference>
<sequence length="190" mass="20407">MGSCSLLHLLPIFFFAVNAFLGTRGNLSPNYYSRKCPQALSISKAGVVAAITNETRAGASLLRLHFHDCFVNGCDALILLDYTANFVGEKTAAPNKNSVGGFEVIDHSKAELEQACPGVVSCADILALTARDSVVYVRTPLACLAYDSYPIASSDKSYEMNSVGDRHSDSLLGADEDELLRAPEETVPEK</sequence>
<dbReference type="GO" id="GO:0042744">
    <property type="term" value="P:hydrogen peroxide catabolic process"/>
    <property type="evidence" value="ECO:0007669"/>
    <property type="project" value="UniProtKB-KW"/>
</dbReference>
<feature type="binding site" evidence="16">
    <location>
        <position position="71"/>
    </location>
    <ligand>
        <name>Ca(2+)</name>
        <dbReference type="ChEBI" id="CHEBI:29108"/>
        <label>1</label>
    </ligand>
</feature>
<keyword evidence="8 16" id="KW-0479">Metal-binding</keyword>
<comment type="cofactor">
    <cofactor evidence="16">
        <name>Ca(2+)</name>
        <dbReference type="ChEBI" id="CHEBI:29108"/>
    </cofactor>
    <text evidence="16">Binds 2 calcium ions per subunit.</text>
</comment>
<dbReference type="GO" id="GO:0140825">
    <property type="term" value="F:lactoperoxidase activity"/>
    <property type="evidence" value="ECO:0007669"/>
    <property type="project" value="UniProtKB-EC"/>
</dbReference>
<dbReference type="InterPro" id="IPR019794">
    <property type="entry name" value="Peroxidases_AS"/>
</dbReference>
<evidence type="ECO:0000259" key="22">
    <source>
        <dbReference type="PROSITE" id="PS50873"/>
    </source>
</evidence>